<evidence type="ECO:0000313" key="4">
    <source>
        <dbReference type="Proteomes" id="UP000037784"/>
    </source>
</evidence>
<dbReference type="Proteomes" id="UP000037784">
    <property type="component" value="Unassembled WGS sequence"/>
</dbReference>
<dbReference type="AlphaFoldDB" id="A0A0M8K982"/>
<keyword evidence="4" id="KW-1185">Reference proteome</keyword>
<feature type="transmembrane region" description="Helical" evidence="1">
    <location>
        <begin position="6"/>
        <end position="29"/>
    </location>
</feature>
<keyword evidence="1" id="KW-0812">Transmembrane</keyword>
<reference evidence="2 4" key="1">
    <citation type="journal article" date="2015" name="Genome Announc.">
        <title>Draft Genome Sequence of a Heterotrophic Facultative Anaerobic Thermophilic Bacterium, Ardenticatena maritima Strain 110ST.</title>
        <authorList>
            <person name="Kawaichi S."/>
            <person name="Yoshida T."/>
            <person name="Sako Y."/>
            <person name="Nakamura R."/>
        </authorList>
    </citation>
    <scope>NUCLEOTIDE SEQUENCE [LARGE SCALE GENOMIC DNA]</scope>
    <source>
        <strain evidence="2 4">110S</strain>
    </source>
</reference>
<dbReference type="EMBL" id="BBZA01000144">
    <property type="protein sequence ID" value="GAP63441.1"/>
    <property type="molecule type" value="Genomic_DNA"/>
</dbReference>
<comment type="caution">
    <text evidence="2">The sequence shown here is derived from an EMBL/GenBank/DDBJ whole genome shotgun (WGS) entry which is preliminary data.</text>
</comment>
<dbReference type="RefSeq" id="WP_054493274.1">
    <property type="nucleotide sequence ID" value="NZ_BBZA01000144.1"/>
</dbReference>
<dbReference type="Proteomes" id="UP000050502">
    <property type="component" value="Unassembled WGS sequence"/>
</dbReference>
<keyword evidence="1" id="KW-1133">Transmembrane helix</keyword>
<evidence type="ECO:0000313" key="5">
    <source>
        <dbReference type="Proteomes" id="UP000050502"/>
    </source>
</evidence>
<reference evidence="3 5" key="2">
    <citation type="submission" date="2015-07" db="EMBL/GenBank/DDBJ databases">
        <title>Whole genome sequence of Ardenticatena maritima DSM 23922.</title>
        <authorList>
            <person name="Hemp J."/>
            <person name="Ward L.M."/>
            <person name="Pace L.A."/>
            <person name="Fischer W.W."/>
        </authorList>
    </citation>
    <scope>NUCLEOTIDE SEQUENCE [LARGE SCALE GENOMIC DNA]</scope>
    <source>
        <strain evidence="3 5">110S</strain>
    </source>
</reference>
<accession>A0A0M8K982</accession>
<dbReference type="EMBL" id="LGKN01000007">
    <property type="protein sequence ID" value="KPL86946.1"/>
    <property type="molecule type" value="Genomic_DNA"/>
</dbReference>
<proteinExistence type="predicted"/>
<evidence type="ECO:0000256" key="1">
    <source>
        <dbReference type="SAM" id="Phobius"/>
    </source>
</evidence>
<organism evidence="2 4">
    <name type="scientific">Ardenticatena maritima</name>
    <dbReference type="NCBI Taxonomy" id="872965"/>
    <lineage>
        <taxon>Bacteria</taxon>
        <taxon>Bacillati</taxon>
        <taxon>Chloroflexota</taxon>
        <taxon>Ardenticatenia</taxon>
        <taxon>Ardenticatenales</taxon>
        <taxon>Ardenticatenaceae</taxon>
        <taxon>Ardenticatena</taxon>
    </lineage>
</organism>
<sequence length="99" mass="10953">MGSLETWSAVAASFLLLQCIVGMLILAALGFGLWKGMAWVVAHADLAFQKAHTYLQEGRRHLRRIEQRVSAPFVRANALLAGAEEALRVLRQREGGDHQ</sequence>
<name>A0A0M8K982_9CHLR</name>
<dbReference type="InParanoid" id="A0A0M8K982"/>
<keyword evidence="1" id="KW-0472">Membrane</keyword>
<evidence type="ECO:0000313" key="3">
    <source>
        <dbReference type="EMBL" id="KPL86946.1"/>
    </source>
</evidence>
<gene>
    <name evidence="2" type="ORF">ARMA_1863</name>
    <name evidence="3" type="ORF">SE16_12805</name>
</gene>
<reference evidence="4" key="3">
    <citation type="submission" date="2015-08" db="EMBL/GenBank/DDBJ databases">
        <title>Draft Genome Sequence of a Heterotrophic Facultative Anaerobic Bacterium Ardenticatena maritima Strain 110S.</title>
        <authorList>
            <person name="Kawaichi S."/>
            <person name="Yoshida T."/>
            <person name="Sako Y."/>
            <person name="Nakamura R."/>
        </authorList>
    </citation>
    <scope>NUCLEOTIDE SEQUENCE [LARGE SCALE GENOMIC DNA]</scope>
    <source>
        <strain evidence="4">110S</strain>
    </source>
</reference>
<protein>
    <submittedName>
        <fullName evidence="2">Uncharacterized protein</fullName>
    </submittedName>
</protein>
<evidence type="ECO:0000313" key="2">
    <source>
        <dbReference type="EMBL" id="GAP63441.1"/>
    </source>
</evidence>